<keyword evidence="5" id="KW-0692">RNA repair</keyword>
<dbReference type="RefSeq" id="WP_136820538.1">
    <property type="nucleotide sequence ID" value="NZ_BMJX01000003.1"/>
</dbReference>
<comment type="caution">
    <text evidence="12">The sequence shown here is derived from an EMBL/GenBank/DDBJ whole genome shotgun (WGS) entry which is preliminary data.</text>
</comment>
<evidence type="ECO:0000256" key="11">
    <source>
        <dbReference type="PIRSR" id="PIRSR601233-3"/>
    </source>
</evidence>
<comment type="cofactor">
    <cofactor evidence="11">
        <name>Mn(2+)</name>
        <dbReference type="ChEBI" id="CHEBI:29035"/>
    </cofactor>
    <text evidence="11">Binds 2 manganese ions per subunit.</text>
</comment>
<dbReference type="GO" id="GO:0005525">
    <property type="term" value="F:GTP binding"/>
    <property type="evidence" value="ECO:0007669"/>
    <property type="project" value="UniProtKB-KW"/>
</dbReference>
<feature type="binding site" evidence="11">
    <location>
        <position position="339"/>
    </location>
    <ligand>
        <name>Mn(2+)</name>
        <dbReference type="ChEBI" id="CHEBI:29035"/>
        <label>2</label>
    </ligand>
</feature>
<evidence type="ECO:0000256" key="1">
    <source>
        <dbReference type="ARBA" id="ARBA00012726"/>
    </source>
</evidence>
<feature type="active site" description="GMP-histidine intermediate" evidence="9">
    <location>
        <position position="395"/>
    </location>
</feature>
<dbReference type="InterPro" id="IPR052915">
    <property type="entry name" value="RtcB-like"/>
</dbReference>
<keyword evidence="2" id="KW-0436">Ligase</keyword>
<keyword evidence="7 11" id="KW-0464">Manganese</keyword>
<feature type="binding site" evidence="11">
    <location>
        <position position="257"/>
    </location>
    <ligand>
        <name>Mn(2+)</name>
        <dbReference type="ChEBI" id="CHEBI:29035"/>
        <label>2</label>
    </ligand>
</feature>
<evidence type="ECO:0000256" key="8">
    <source>
        <dbReference type="ARBA" id="ARBA00047746"/>
    </source>
</evidence>
<dbReference type="Proteomes" id="UP000309872">
    <property type="component" value="Unassembled WGS sequence"/>
</dbReference>
<protein>
    <recommendedName>
        <fullName evidence="1">3'-phosphate/5'-hydroxy nucleic acid ligase</fullName>
        <ecNumber evidence="1">6.5.1.8</ecNumber>
    </recommendedName>
</protein>
<keyword evidence="4 10" id="KW-0547">Nucleotide-binding</keyword>
<dbReference type="InterPro" id="IPR001233">
    <property type="entry name" value="RtcB"/>
</dbReference>
<evidence type="ECO:0000256" key="2">
    <source>
        <dbReference type="ARBA" id="ARBA00022598"/>
    </source>
</evidence>
<organism evidence="12 13">
    <name type="scientific">Sphingobacterium alkalisoli</name>
    <dbReference type="NCBI Taxonomy" id="1874115"/>
    <lineage>
        <taxon>Bacteria</taxon>
        <taxon>Pseudomonadati</taxon>
        <taxon>Bacteroidota</taxon>
        <taxon>Sphingobacteriia</taxon>
        <taxon>Sphingobacteriales</taxon>
        <taxon>Sphingobacteriaceae</taxon>
        <taxon>Sphingobacterium</taxon>
    </lineage>
</organism>
<evidence type="ECO:0000313" key="12">
    <source>
        <dbReference type="EMBL" id="TJY65409.1"/>
    </source>
</evidence>
<evidence type="ECO:0000256" key="4">
    <source>
        <dbReference type="ARBA" id="ARBA00022741"/>
    </source>
</evidence>
<dbReference type="Pfam" id="PF01139">
    <property type="entry name" value="RtcB"/>
    <property type="match status" value="1"/>
</dbReference>
<keyword evidence="13" id="KW-1185">Reference proteome</keyword>
<dbReference type="GO" id="GO:0003909">
    <property type="term" value="F:DNA ligase activity"/>
    <property type="evidence" value="ECO:0007669"/>
    <property type="project" value="TreeGrafter"/>
</dbReference>
<gene>
    <name evidence="12" type="ORF">FAZ19_09675</name>
</gene>
<feature type="binding site" evidence="10">
    <location>
        <begin position="339"/>
        <end position="340"/>
    </location>
    <ligand>
        <name>GMP</name>
        <dbReference type="ChEBI" id="CHEBI:58115"/>
    </ligand>
</feature>
<dbReference type="GO" id="GO:0006396">
    <property type="term" value="P:RNA processing"/>
    <property type="evidence" value="ECO:0007669"/>
    <property type="project" value="InterPro"/>
</dbReference>
<evidence type="ECO:0000256" key="7">
    <source>
        <dbReference type="ARBA" id="ARBA00023211"/>
    </source>
</evidence>
<dbReference type="GO" id="GO:0006281">
    <property type="term" value="P:DNA repair"/>
    <property type="evidence" value="ECO:0007669"/>
    <property type="project" value="TreeGrafter"/>
</dbReference>
<name>A0A4V5LY80_9SPHI</name>
<dbReference type="OrthoDB" id="9802323at2"/>
<evidence type="ECO:0000256" key="9">
    <source>
        <dbReference type="PIRSR" id="PIRSR601233-1"/>
    </source>
</evidence>
<dbReference type="GO" id="GO:0030145">
    <property type="term" value="F:manganese ion binding"/>
    <property type="evidence" value="ECO:0007669"/>
    <property type="project" value="TreeGrafter"/>
</dbReference>
<feature type="binding site" evidence="10">
    <location>
        <begin position="395"/>
        <end position="398"/>
    </location>
    <ligand>
        <name>GMP</name>
        <dbReference type="ChEBI" id="CHEBI:58115"/>
    </ligand>
</feature>
<feature type="binding site" evidence="10">
    <location>
        <begin position="371"/>
        <end position="374"/>
    </location>
    <ligand>
        <name>GMP</name>
        <dbReference type="ChEBI" id="CHEBI:58115"/>
    </ligand>
</feature>
<keyword evidence="6 10" id="KW-0342">GTP-binding</keyword>
<evidence type="ECO:0000256" key="6">
    <source>
        <dbReference type="ARBA" id="ARBA00023134"/>
    </source>
</evidence>
<dbReference type="GO" id="GO:0042245">
    <property type="term" value="P:RNA repair"/>
    <property type="evidence" value="ECO:0007669"/>
    <property type="project" value="UniProtKB-KW"/>
</dbReference>
<dbReference type="Gene3D" id="3.90.1860.10">
    <property type="entry name" value="tRNA-splicing ligase RtcB"/>
    <property type="match status" value="1"/>
</dbReference>
<evidence type="ECO:0000256" key="10">
    <source>
        <dbReference type="PIRSR" id="PIRSR601233-2"/>
    </source>
</evidence>
<evidence type="ECO:0000313" key="13">
    <source>
        <dbReference type="Proteomes" id="UP000309872"/>
    </source>
</evidence>
<proteinExistence type="predicted"/>
<dbReference type="AlphaFoldDB" id="A0A4V5LY80"/>
<dbReference type="SUPFAM" id="SSF103365">
    <property type="entry name" value="Hypothetical protein PH1602"/>
    <property type="match status" value="1"/>
</dbReference>
<evidence type="ECO:0000256" key="5">
    <source>
        <dbReference type="ARBA" id="ARBA00022800"/>
    </source>
</evidence>
<dbReference type="EC" id="6.5.1.8" evidence="1"/>
<evidence type="ECO:0000256" key="3">
    <source>
        <dbReference type="ARBA" id="ARBA00022723"/>
    </source>
</evidence>
<reference evidence="12 13" key="1">
    <citation type="submission" date="2019-04" db="EMBL/GenBank/DDBJ databases">
        <title>Sphingobacterium olei sp. nov., isolated from oil-contaminated soil.</title>
        <authorList>
            <person name="Liu B."/>
        </authorList>
    </citation>
    <scope>NUCLEOTIDE SEQUENCE [LARGE SCALE GENOMIC DNA]</scope>
    <source>
        <strain evidence="12 13">Y3L14</strain>
    </source>
</reference>
<keyword evidence="3 11" id="KW-0479">Metal-binding</keyword>
<feature type="binding site" evidence="10">
    <location>
        <begin position="227"/>
        <end position="231"/>
    </location>
    <ligand>
        <name>GMP</name>
        <dbReference type="ChEBI" id="CHEBI:58115"/>
    </ligand>
</feature>
<sequence length="473" mass="51454">MENQRINGNDLLAIGYQENHAMGVALKINKKRLGFTREEMLVTFKAVLEQPESYLHDPVFKPLAEVLLSIDTLEDETIALKEEALNYAVYGAEHIEDGAKKQMHVAMKLPVTVAGALMPDAHQGYGLPIGGVLATNNAVIPYGVGVDIGCRMALSVFDLPAEYLNTHHDTLKNVLKHSTRFGAGHGFLRHERTDHAVLDHSLFETHDFIRSLKDKAWTQLGSSGGGNHFVEFGIMEFASADATLGVAPGKYLALLTHSGSRGLGATIAGHYTKLAKEICKLPYEAQHLAYLDLHTAEGQEYWLAMNLAGDYASACHEVIHDKIRKALGAELLTKVENHHNFAWKEQFEGEEVIVHRKGATPAGKDTMGIIPGSMATLGFLVRGKGEETAINSASHGAGRLMSRTQAIKTLSATDLKTLLEDQGVTLLGAGIDEAPMAYKDIHTVMSAQTDLVDIVATFSPKIVRMADDGSRED</sequence>
<feature type="binding site" evidence="11">
    <location>
        <position position="228"/>
    </location>
    <ligand>
        <name>Mn(2+)</name>
        <dbReference type="ChEBI" id="CHEBI:29035"/>
        <label>1</label>
    </ligand>
</feature>
<dbReference type="PANTHER" id="PTHR43749:SF2">
    <property type="entry name" value="RNA-SPLICING LIGASE RTCB"/>
    <property type="match status" value="1"/>
</dbReference>
<dbReference type="InterPro" id="IPR036025">
    <property type="entry name" value="RtcB-like_sf"/>
</dbReference>
<dbReference type="PANTHER" id="PTHR43749">
    <property type="entry name" value="RNA-SPLICING LIGASE RTCB"/>
    <property type="match status" value="1"/>
</dbReference>
<dbReference type="EMBL" id="SUKA01000003">
    <property type="protein sequence ID" value="TJY65409.1"/>
    <property type="molecule type" value="Genomic_DNA"/>
</dbReference>
<accession>A0A4V5LY80</accession>
<feature type="binding site" evidence="11">
    <location>
        <position position="147"/>
    </location>
    <ligand>
        <name>Mn(2+)</name>
        <dbReference type="ChEBI" id="CHEBI:29035"/>
        <label>1</label>
    </ligand>
</feature>
<comment type="catalytic activity">
    <reaction evidence="8">
        <text>a 3'-end 3'-phospho-ribonucleotide-RNA + a 5'-end dephospho-ribonucleoside-RNA + GTP = a ribonucleotidyl-ribonucleotide-RNA + GMP + diphosphate</text>
        <dbReference type="Rhea" id="RHEA:68076"/>
        <dbReference type="Rhea" id="RHEA-COMP:10463"/>
        <dbReference type="Rhea" id="RHEA-COMP:13936"/>
        <dbReference type="Rhea" id="RHEA-COMP:17355"/>
        <dbReference type="ChEBI" id="CHEBI:33019"/>
        <dbReference type="ChEBI" id="CHEBI:37565"/>
        <dbReference type="ChEBI" id="CHEBI:58115"/>
        <dbReference type="ChEBI" id="CHEBI:83062"/>
        <dbReference type="ChEBI" id="CHEBI:138284"/>
        <dbReference type="ChEBI" id="CHEBI:173118"/>
        <dbReference type="EC" id="6.5.1.8"/>
    </reaction>
</comment>
<dbReference type="GO" id="GO:0170057">
    <property type="term" value="F:RNA ligase (GTP) activity"/>
    <property type="evidence" value="ECO:0007669"/>
    <property type="project" value="UniProtKB-EC"/>
</dbReference>